<dbReference type="GO" id="GO:0005886">
    <property type="term" value="C:plasma membrane"/>
    <property type="evidence" value="ECO:0007669"/>
    <property type="project" value="UniProtKB-SubCell"/>
</dbReference>
<feature type="transmembrane region" description="Helical" evidence="5">
    <location>
        <begin position="239"/>
        <end position="259"/>
    </location>
</feature>
<feature type="transmembrane region" description="Helical" evidence="5">
    <location>
        <begin position="172"/>
        <end position="194"/>
    </location>
</feature>
<protein>
    <recommendedName>
        <fullName evidence="5">Probable membrane transporter protein</fullName>
    </recommendedName>
</protein>
<feature type="transmembrane region" description="Helical" evidence="5">
    <location>
        <begin position="101"/>
        <end position="120"/>
    </location>
</feature>
<keyword evidence="5" id="KW-1003">Cell membrane</keyword>
<dbReference type="AlphaFoldDB" id="A0A1L8SWZ5"/>
<evidence type="ECO:0000256" key="5">
    <source>
        <dbReference type="RuleBase" id="RU363041"/>
    </source>
</evidence>
<comment type="similarity">
    <text evidence="5">Belongs to the 4-toluene sulfonate uptake permease (TSUP) (TC 2.A.102) family.</text>
</comment>
<dbReference type="Pfam" id="PF01925">
    <property type="entry name" value="TauE"/>
    <property type="match status" value="1"/>
</dbReference>
<feature type="transmembrane region" description="Helical" evidence="5">
    <location>
        <begin position="6"/>
        <end position="25"/>
    </location>
</feature>
<keyword evidence="2 5" id="KW-0812">Transmembrane</keyword>
<feature type="transmembrane region" description="Helical" evidence="5">
    <location>
        <begin position="37"/>
        <end position="58"/>
    </location>
</feature>
<dbReference type="STRING" id="319970.RV00_GL001946"/>
<keyword evidence="7" id="KW-1185">Reference proteome</keyword>
<dbReference type="EMBL" id="JXKM01000003">
    <property type="protein sequence ID" value="OJG36587.1"/>
    <property type="molecule type" value="Genomic_DNA"/>
</dbReference>
<evidence type="ECO:0000256" key="3">
    <source>
        <dbReference type="ARBA" id="ARBA00022989"/>
    </source>
</evidence>
<feature type="transmembrane region" description="Helical" evidence="5">
    <location>
        <begin position="265"/>
        <end position="282"/>
    </location>
</feature>
<proteinExistence type="inferred from homology"/>
<keyword evidence="3 5" id="KW-1133">Transmembrane helix</keyword>
<evidence type="ECO:0000256" key="2">
    <source>
        <dbReference type="ARBA" id="ARBA00022692"/>
    </source>
</evidence>
<organism evidence="6 7">
    <name type="scientific">Enterococcus devriesei</name>
    <dbReference type="NCBI Taxonomy" id="319970"/>
    <lineage>
        <taxon>Bacteria</taxon>
        <taxon>Bacillati</taxon>
        <taxon>Bacillota</taxon>
        <taxon>Bacilli</taxon>
        <taxon>Lactobacillales</taxon>
        <taxon>Enterococcaceae</taxon>
        <taxon>Enterococcus</taxon>
    </lineage>
</organism>
<dbReference type="RefSeq" id="WP_071861795.1">
    <property type="nucleotide sequence ID" value="NZ_CAURXW010000067.1"/>
</dbReference>
<dbReference type="PANTHER" id="PTHR43483:SF3">
    <property type="entry name" value="MEMBRANE TRANSPORTER PROTEIN HI_0806-RELATED"/>
    <property type="match status" value="1"/>
</dbReference>
<gene>
    <name evidence="6" type="ORF">RV00_GL001946</name>
</gene>
<feature type="transmembrane region" description="Helical" evidence="5">
    <location>
        <begin position="132"/>
        <end position="152"/>
    </location>
</feature>
<accession>A0A1L8SWZ5</accession>
<dbReference type="PANTHER" id="PTHR43483">
    <property type="entry name" value="MEMBRANE TRANSPORTER PROTEIN HI_0806-RELATED"/>
    <property type="match status" value="1"/>
</dbReference>
<feature type="transmembrane region" description="Helical" evidence="5">
    <location>
        <begin position="200"/>
        <end position="227"/>
    </location>
</feature>
<evidence type="ECO:0000313" key="6">
    <source>
        <dbReference type="EMBL" id="OJG36587.1"/>
    </source>
</evidence>
<dbReference type="OrthoDB" id="357960at2"/>
<evidence type="ECO:0000313" key="7">
    <source>
        <dbReference type="Proteomes" id="UP000183700"/>
    </source>
</evidence>
<dbReference type="Proteomes" id="UP000183700">
    <property type="component" value="Unassembled WGS sequence"/>
</dbReference>
<dbReference type="InterPro" id="IPR002781">
    <property type="entry name" value="TM_pro_TauE-like"/>
</dbReference>
<keyword evidence="4 5" id="KW-0472">Membrane</keyword>
<reference evidence="6 7" key="1">
    <citation type="submission" date="2014-12" db="EMBL/GenBank/DDBJ databases">
        <title>Draft genome sequences of 29 type strains of Enterococci.</title>
        <authorList>
            <person name="Zhong Z."/>
            <person name="Sun Z."/>
            <person name="Liu W."/>
            <person name="Zhang W."/>
            <person name="Zhang H."/>
        </authorList>
    </citation>
    <scope>NUCLEOTIDE SEQUENCE [LARGE SCALE GENOMIC DNA]</scope>
    <source>
        <strain evidence="6 7">DSM 22802</strain>
    </source>
</reference>
<sequence length="296" mass="31449">MVQILLGLLAVLLVYYLFYFIRDLVAERKNLGGGNWLVAGLIGLVTDAMDTLGIGSFAPTTMLLETTKQLDNDRQLPGTLNVSHTVPVIIEAFIFITVVKVAPLTLFSLVIAAIVGSYIGSKTVSKLPEKKVQFYMGIALIVTAALMALKQLGLLDLLGTGNHLTGLTGSKLIIGIIGNFILGALMTIGVGLYAPCMALVYMLGLSPLVAFPIMMASCAGLMPVAGTNFIKSGDYSRKVSLGITIGGIIGVIIATRFVTGLNMNVLTWIVIVVVLYSGFTYIRKGKQAFAGNLKKS</sequence>
<evidence type="ECO:0000256" key="4">
    <source>
        <dbReference type="ARBA" id="ARBA00023136"/>
    </source>
</evidence>
<name>A0A1L8SWZ5_9ENTE</name>
<comment type="caution">
    <text evidence="6">The sequence shown here is derived from an EMBL/GenBank/DDBJ whole genome shotgun (WGS) entry which is preliminary data.</text>
</comment>
<comment type="subcellular location">
    <subcellularLocation>
        <location evidence="5">Cell membrane</location>
        <topology evidence="5">Multi-pass membrane protein</topology>
    </subcellularLocation>
    <subcellularLocation>
        <location evidence="1">Membrane</location>
        <topology evidence="1">Multi-pass membrane protein</topology>
    </subcellularLocation>
</comment>
<evidence type="ECO:0000256" key="1">
    <source>
        <dbReference type="ARBA" id="ARBA00004141"/>
    </source>
</evidence>